<organism evidence="9 10">
    <name type="scientific">Lacticaseibacillus jixianensis</name>
    <dbReference type="NCBI Taxonomy" id="2486012"/>
    <lineage>
        <taxon>Bacteria</taxon>
        <taxon>Bacillati</taxon>
        <taxon>Bacillota</taxon>
        <taxon>Bacilli</taxon>
        <taxon>Lactobacillales</taxon>
        <taxon>Lactobacillaceae</taxon>
        <taxon>Lacticaseibacillus</taxon>
    </lineage>
</organism>
<dbReference type="RefSeq" id="WP_125585765.1">
    <property type="nucleotide sequence ID" value="NZ_JBHTMO010000002.1"/>
</dbReference>
<dbReference type="Pfam" id="PF08439">
    <property type="entry name" value="Peptidase_M3_N"/>
    <property type="match status" value="1"/>
</dbReference>
<protein>
    <submittedName>
        <fullName evidence="9">M3 family oligoendopeptidase</fullName>
        <ecNumber evidence="9">3.4.-.-</ecNumber>
    </submittedName>
</protein>
<dbReference type="PANTHER" id="PTHR34217">
    <property type="entry name" value="METAL-DEPENDENT CARBOXYPEPTIDASE"/>
    <property type="match status" value="1"/>
</dbReference>
<dbReference type="PANTHER" id="PTHR34217:SF1">
    <property type="entry name" value="CARBOXYPEPTIDASE 1"/>
    <property type="match status" value="1"/>
</dbReference>
<comment type="caution">
    <text evidence="9">The sequence shown here is derived from an EMBL/GenBank/DDBJ whole genome shotgun (WGS) entry which is preliminary data.</text>
</comment>
<evidence type="ECO:0000313" key="10">
    <source>
        <dbReference type="Proteomes" id="UP001597249"/>
    </source>
</evidence>
<name>A0ABW4B814_9LACO</name>
<evidence type="ECO:0000259" key="7">
    <source>
        <dbReference type="Pfam" id="PF01432"/>
    </source>
</evidence>
<keyword evidence="1 6" id="KW-0645">Protease</keyword>
<accession>A0ABW4B814</accession>
<dbReference type="EMBL" id="JBHTMO010000002">
    <property type="protein sequence ID" value="MFD1392168.1"/>
    <property type="molecule type" value="Genomic_DNA"/>
</dbReference>
<dbReference type="InterPro" id="IPR034006">
    <property type="entry name" value="M3B_PepF_2"/>
</dbReference>
<dbReference type="EC" id="3.4.-.-" evidence="9"/>
<dbReference type="Gene3D" id="1.10.1370.20">
    <property type="entry name" value="Oligoendopeptidase f, C-terminal domain"/>
    <property type="match status" value="1"/>
</dbReference>
<keyword evidence="5 6" id="KW-0482">Metalloprotease</keyword>
<evidence type="ECO:0000256" key="6">
    <source>
        <dbReference type="RuleBase" id="RU003435"/>
    </source>
</evidence>
<dbReference type="Gene3D" id="1.20.140.70">
    <property type="entry name" value="Oligopeptidase f, N-terminal domain"/>
    <property type="match status" value="1"/>
</dbReference>
<keyword evidence="10" id="KW-1185">Reference proteome</keyword>
<dbReference type="InterPro" id="IPR011977">
    <property type="entry name" value="Pept_M3B_clade3"/>
</dbReference>
<evidence type="ECO:0000256" key="3">
    <source>
        <dbReference type="ARBA" id="ARBA00022801"/>
    </source>
</evidence>
<evidence type="ECO:0000313" key="9">
    <source>
        <dbReference type="EMBL" id="MFD1392168.1"/>
    </source>
</evidence>
<dbReference type="Pfam" id="PF01432">
    <property type="entry name" value="Peptidase_M3"/>
    <property type="match status" value="1"/>
</dbReference>
<keyword evidence="3 6" id="KW-0378">Hydrolase</keyword>
<dbReference type="GO" id="GO:0016787">
    <property type="term" value="F:hydrolase activity"/>
    <property type="evidence" value="ECO:0007669"/>
    <property type="project" value="UniProtKB-KW"/>
</dbReference>
<dbReference type="SUPFAM" id="SSF55486">
    <property type="entry name" value="Metalloproteases ('zincins'), catalytic domain"/>
    <property type="match status" value="1"/>
</dbReference>
<dbReference type="InterPro" id="IPR013647">
    <property type="entry name" value="OligopepF_N_dom"/>
</dbReference>
<comment type="cofactor">
    <cofactor evidence="6">
        <name>Zn(2+)</name>
        <dbReference type="ChEBI" id="CHEBI:29105"/>
    </cofactor>
    <text evidence="6">Binds 1 zinc ion.</text>
</comment>
<keyword evidence="2 6" id="KW-0479">Metal-binding</keyword>
<reference evidence="10" key="1">
    <citation type="journal article" date="2019" name="Int. J. Syst. Evol. Microbiol.">
        <title>The Global Catalogue of Microorganisms (GCM) 10K type strain sequencing project: providing services to taxonomists for standard genome sequencing and annotation.</title>
        <authorList>
            <consortium name="The Broad Institute Genomics Platform"/>
            <consortium name="The Broad Institute Genome Sequencing Center for Infectious Disease"/>
            <person name="Wu L."/>
            <person name="Ma J."/>
        </authorList>
    </citation>
    <scope>NUCLEOTIDE SEQUENCE [LARGE SCALE GENOMIC DNA]</scope>
    <source>
        <strain evidence="10">CCM 8911</strain>
    </source>
</reference>
<dbReference type="InterPro" id="IPR042088">
    <property type="entry name" value="OligoPept_F_C"/>
</dbReference>
<feature type="domain" description="Oligopeptidase F N-terminal" evidence="8">
    <location>
        <begin position="113"/>
        <end position="180"/>
    </location>
</feature>
<dbReference type="InterPro" id="IPR001333">
    <property type="entry name" value="Peptidase_M32_Taq"/>
</dbReference>
<dbReference type="NCBIfam" id="TIGR02290">
    <property type="entry name" value="M3_fam_3"/>
    <property type="match status" value="1"/>
</dbReference>
<evidence type="ECO:0000259" key="8">
    <source>
        <dbReference type="Pfam" id="PF08439"/>
    </source>
</evidence>
<dbReference type="Proteomes" id="UP001597249">
    <property type="component" value="Unassembled WGS sequence"/>
</dbReference>
<evidence type="ECO:0000256" key="2">
    <source>
        <dbReference type="ARBA" id="ARBA00022723"/>
    </source>
</evidence>
<dbReference type="InterPro" id="IPR001567">
    <property type="entry name" value="Pept_M3A_M3B_dom"/>
</dbReference>
<gene>
    <name evidence="9" type="ORF">ACFQ3L_01000</name>
</gene>
<evidence type="ECO:0000256" key="5">
    <source>
        <dbReference type="ARBA" id="ARBA00023049"/>
    </source>
</evidence>
<proteinExistence type="inferred from homology"/>
<feature type="domain" description="Peptidase M3A/M3B catalytic" evidence="7">
    <location>
        <begin position="338"/>
        <end position="541"/>
    </location>
</feature>
<dbReference type="CDD" id="cd09607">
    <property type="entry name" value="M3B_PepF"/>
    <property type="match status" value="1"/>
</dbReference>
<evidence type="ECO:0000256" key="1">
    <source>
        <dbReference type="ARBA" id="ARBA00022670"/>
    </source>
</evidence>
<keyword evidence="4 6" id="KW-0862">Zinc</keyword>
<evidence type="ECO:0000256" key="4">
    <source>
        <dbReference type="ARBA" id="ARBA00022833"/>
    </source>
</evidence>
<comment type="similarity">
    <text evidence="6">Belongs to the peptidase M3 family.</text>
</comment>
<sequence length="605" mass="66732">MTYPINWQLDNIFPGGIDSPKMTARLKQATAELADLTAQIAAWQPAQDPNFAAFLTLFALREDVVSGLSTVGTFANMIHSADVKNAQAGVVLGQVAQQMTALQAADNALTKKLVALPDATFAALLKVPALAPSAFGLTEMRTQGKDLLDDATEDLINQLAIDGFHGWSEHYDNLSAALHFDVTLDGKQLQLSAGQAQNHFEGDLKAENRAQVFAVWEKTWAAHAQLFADALNHLDGFRLTNYRAHHYPNYLYVPLRQNRMQAATVDQMWATVARNKAPFAAYLDQKAHLMGKAKMAWQDQWAPVALGGFTPKVYSFDEAAAFIIENFRKFSPKMATFAQHAFEHGWIEAEDRPGKIAGGYMTEVPDVKESRIFMTFDGSAAGVSTIAHELGHAFHASILKDYPEMRRDYAMNVAETASTFAEMVVADATVQQATSPEEKLNLLDAKMSNPIAMLLNIHARYLFERKFYDARESGTVTAAQLQAMMQSAQEEAYAGSLSSFDPLYWANKLHFFIDDVSFYNFPYTFGYLFSSGIYAKAKAAGGSFEDDYIALLKDTANMSTEALAQKHLGVDLSQPAFWQQGIDLAAADAQTFITLSRPYLPPAFA</sequence>